<protein>
    <submittedName>
        <fullName evidence="1">Uncharacterized protein</fullName>
    </submittedName>
</protein>
<evidence type="ECO:0000313" key="1">
    <source>
        <dbReference type="EMBL" id="KAH7313907.1"/>
    </source>
</evidence>
<dbReference type="Proteomes" id="UP000813444">
    <property type="component" value="Unassembled WGS sequence"/>
</dbReference>
<name>A0A8K0WQN0_9HYPO</name>
<gene>
    <name evidence="1" type="ORF">B0I35DRAFT_279896</name>
</gene>
<dbReference type="EMBL" id="JAGPNK010000009">
    <property type="protein sequence ID" value="KAH7313907.1"/>
    <property type="molecule type" value="Genomic_DNA"/>
</dbReference>
<dbReference type="Gene3D" id="3.30.420.40">
    <property type="match status" value="2"/>
</dbReference>
<reference evidence="1" key="1">
    <citation type="journal article" date="2021" name="Nat. Commun.">
        <title>Genetic determinants of endophytism in the Arabidopsis root mycobiome.</title>
        <authorList>
            <person name="Mesny F."/>
            <person name="Miyauchi S."/>
            <person name="Thiergart T."/>
            <person name="Pickel B."/>
            <person name="Atanasova L."/>
            <person name="Karlsson M."/>
            <person name="Huettel B."/>
            <person name="Barry K.W."/>
            <person name="Haridas S."/>
            <person name="Chen C."/>
            <person name="Bauer D."/>
            <person name="Andreopoulos W."/>
            <person name="Pangilinan J."/>
            <person name="LaButti K."/>
            <person name="Riley R."/>
            <person name="Lipzen A."/>
            <person name="Clum A."/>
            <person name="Drula E."/>
            <person name="Henrissat B."/>
            <person name="Kohler A."/>
            <person name="Grigoriev I.V."/>
            <person name="Martin F.M."/>
            <person name="Hacquard S."/>
        </authorList>
    </citation>
    <scope>NUCLEOTIDE SEQUENCE</scope>
    <source>
        <strain evidence="1">MPI-CAGE-CH-0235</strain>
    </source>
</reference>
<dbReference type="Gene3D" id="3.90.640.10">
    <property type="entry name" value="Actin, Chain A, domain 4"/>
    <property type="match status" value="1"/>
</dbReference>
<organism evidence="1 2">
    <name type="scientific">Stachybotrys elegans</name>
    <dbReference type="NCBI Taxonomy" id="80388"/>
    <lineage>
        <taxon>Eukaryota</taxon>
        <taxon>Fungi</taxon>
        <taxon>Dikarya</taxon>
        <taxon>Ascomycota</taxon>
        <taxon>Pezizomycotina</taxon>
        <taxon>Sordariomycetes</taxon>
        <taxon>Hypocreomycetidae</taxon>
        <taxon>Hypocreales</taxon>
        <taxon>Stachybotryaceae</taxon>
        <taxon>Stachybotrys</taxon>
    </lineage>
</organism>
<accession>A0A8K0WQN0</accession>
<sequence>MNFMAVRGSTTNIITSGHIDKFETALAIDEGSVNAEFVAPGALIPQGYRKVKYFKYDLLTTQDILQHDPHHVDREIREELMAARVTALPQWIVVQYLHGFVDYCWRAFTVDSLFESPKETNVKLIFTMPSCWSPQTREAFKDAAGQAARGRESIIAVDFEFEGMAALRSVCYHLFNELEPYRTAQDAFFVIDSGALTVDMTLYRFRPEDETAQGLLAPEKKFLQRSRLCGGWLMDRQFKTWLEEQISSLFSDEEKETLSNEIEEARERVMAQ</sequence>
<dbReference type="AlphaFoldDB" id="A0A8K0WQN0"/>
<comment type="caution">
    <text evidence="1">The sequence shown here is derived from an EMBL/GenBank/DDBJ whole genome shotgun (WGS) entry which is preliminary data.</text>
</comment>
<evidence type="ECO:0000313" key="2">
    <source>
        <dbReference type="Proteomes" id="UP000813444"/>
    </source>
</evidence>
<proteinExistence type="predicted"/>
<keyword evidence="2" id="KW-1185">Reference proteome</keyword>